<reference evidence="7 8" key="1">
    <citation type="submission" date="2018-03" db="EMBL/GenBank/DDBJ databases">
        <title>Genomic Encyclopedia of Type Strains, Phase III (KMG-III): the genomes of soil and plant-associated and newly described type strains.</title>
        <authorList>
            <person name="Whitman W."/>
        </authorList>
    </citation>
    <scope>NUCLEOTIDE SEQUENCE [LARGE SCALE GENOMIC DNA]</scope>
    <source>
        <strain evidence="7 8">CGMCC 1.12259</strain>
    </source>
</reference>
<protein>
    <submittedName>
        <fullName evidence="7">CDP-glycerol:poly(Glycerophosphate) glycerophosphotransferase</fullName>
    </submittedName>
</protein>
<evidence type="ECO:0000256" key="5">
    <source>
        <dbReference type="ARBA" id="ARBA00022944"/>
    </source>
</evidence>
<keyword evidence="5" id="KW-0777">Teichoic acid biosynthesis</keyword>
<dbReference type="Proteomes" id="UP000242682">
    <property type="component" value="Unassembled WGS sequence"/>
</dbReference>
<dbReference type="SUPFAM" id="SSF53756">
    <property type="entry name" value="UDP-Glycosyltransferase/glycogen phosphorylase"/>
    <property type="match status" value="1"/>
</dbReference>
<evidence type="ECO:0000256" key="6">
    <source>
        <dbReference type="ARBA" id="ARBA00023136"/>
    </source>
</evidence>
<dbReference type="GO" id="GO:0005886">
    <property type="term" value="C:plasma membrane"/>
    <property type="evidence" value="ECO:0007669"/>
    <property type="project" value="UniProtKB-SubCell"/>
</dbReference>
<comment type="caution">
    <text evidence="7">The sequence shown here is derived from an EMBL/GenBank/DDBJ whole genome shotgun (WGS) entry which is preliminary data.</text>
</comment>
<proteinExistence type="inferred from homology"/>
<evidence type="ECO:0000256" key="2">
    <source>
        <dbReference type="ARBA" id="ARBA00010488"/>
    </source>
</evidence>
<accession>A0A2P8GCK5</accession>
<keyword evidence="3" id="KW-1003">Cell membrane</keyword>
<gene>
    <name evidence="7" type="ORF">B0H99_11186</name>
</gene>
<dbReference type="InterPro" id="IPR043149">
    <property type="entry name" value="TagF_N"/>
</dbReference>
<evidence type="ECO:0000313" key="7">
    <source>
        <dbReference type="EMBL" id="PSL31703.1"/>
    </source>
</evidence>
<dbReference type="AlphaFoldDB" id="A0A2P8GCK5"/>
<name>A0A2P8GCK5_9BACL</name>
<keyword evidence="4 7" id="KW-0808">Transferase</keyword>
<dbReference type="PANTHER" id="PTHR37316">
    <property type="entry name" value="TEICHOIC ACID GLYCEROL-PHOSPHATE PRIMASE"/>
    <property type="match status" value="1"/>
</dbReference>
<dbReference type="Gene3D" id="3.40.50.11820">
    <property type="match status" value="1"/>
</dbReference>
<comment type="subcellular location">
    <subcellularLocation>
        <location evidence="1">Cell membrane</location>
        <topology evidence="1">Peripheral membrane protein</topology>
    </subcellularLocation>
</comment>
<dbReference type="EMBL" id="PYAT01000011">
    <property type="protein sequence ID" value="PSL31703.1"/>
    <property type="molecule type" value="Genomic_DNA"/>
</dbReference>
<dbReference type="Pfam" id="PF04464">
    <property type="entry name" value="Glyphos_transf"/>
    <property type="match status" value="1"/>
</dbReference>
<evidence type="ECO:0000256" key="1">
    <source>
        <dbReference type="ARBA" id="ARBA00004202"/>
    </source>
</evidence>
<keyword evidence="6" id="KW-0472">Membrane</keyword>
<dbReference type="GO" id="GO:0019350">
    <property type="term" value="P:teichoic acid biosynthetic process"/>
    <property type="evidence" value="ECO:0007669"/>
    <property type="project" value="UniProtKB-KW"/>
</dbReference>
<dbReference type="InterPro" id="IPR007554">
    <property type="entry name" value="Glycerophosphate_synth"/>
</dbReference>
<comment type="similarity">
    <text evidence="2">Belongs to the CDP-glycerol glycerophosphotransferase family.</text>
</comment>
<dbReference type="Gene3D" id="3.40.50.12580">
    <property type="match status" value="1"/>
</dbReference>
<keyword evidence="8" id="KW-1185">Reference proteome</keyword>
<dbReference type="InterPro" id="IPR051612">
    <property type="entry name" value="Teichoic_Acid_Biosynth"/>
</dbReference>
<sequence length="388" mass="46199">MIKSLTEKVNKQNRRRVLFAMMAQLPRKENLVMFESFHAKQYSDNPRAIYEYMKEHHKDYELLWSVDPSAEQMFIDLKVPYVVRYTRAWFQTFPRAKYWVNNVRLPGWMPKPKETVYVQTWHGTPLKKLGVDIEEVHMPGTQTDTYKKNFIAETRKWDFLVSPNPYATEILTRAFAFRGKVIESGYPRNDVLALPSENLIRSLKEKLGIPLDKKVMLYAPTWRDDEFYQRGKYKFKFQFDLEAWQKEFGDEWVLLSRMHYLVVENFDFSAYDGMVYDVSSYPDIRDLYLISDMMITDYSSVFFDYAILNRPVIFFMYDLEKYRDTLRGFYIDIEQEAPGPIAQTEEELFQAIRQLIQSPPRSNAFKEKFSSLEDGQATKRVVETFLNS</sequence>
<organism evidence="7 8">
    <name type="scientific">Planomicrobium soli</name>
    <dbReference type="NCBI Taxonomy" id="1176648"/>
    <lineage>
        <taxon>Bacteria</taxon>
        <taxon>Bacillati</taxon>
        <taxon>Bacillota</taxon>
        <taxon>Bacilli</taxon>
        <taxon>Bacillales</taxon>
        <taxon>Caryophanaceae</taxon>
        <taxon>Planomicrobium</taxon>
    </lineage>
</organism>
<dbReference type="GO" id="GO:0047355">
    <property type="term" value="F:CDP-glycerol glycerophosphotransferase activity"/>
    <property type="evidence" value="ECO:0007669"/>
    <property type="project" value="InterPro"/>
</dbReference>
<evidence type="ECO:0000256" key="4">
    <source>
        <dbReference type="ARBA" id="ARBA00022679"/>
    </source>
</evidence>
<evidence type="ECO:0000313" key="8">
    <source>
        <dbReference type="Proteomes" id="UP000242682"/>
    </source>
</evidence>
<evidence type="ECO:0000256" key="3">
    <source>
        <dbReference type="ARBA" id="ARBA00022475"/>
    </source>
</evidence>
<dbReference type="InterPro" id="IPR043148">
    <property type="entry name" value="TagF_C"/>
</dbReference>
<dbReference type="PANTHER" id="PTHR37316:SF3">
    <property type="entry name" value="TEICHOIC ACID GLYCEROL-PHOSPHATE TRANSFERASE"/>
    <property type="match status" value="1"/>
</dbReference>